<feature type="transmembrane region" description="Helical" evidence="6">
    <location>
        <begin position="261"/>
        <end position="278"/>
    </location>
</feature>
<dbReference type="Gene3D" id="4.10.1100.10">
    <property type="entry name" value="Transcription factor, SBP-box domain"/>
    <property type="match status" value="1"/>
</dbReference>
<evidence type="ECO:0000313" key="9">
    <source>
        <dbReference type="Proteomes" id="UP001552299"/>
    </source>
</evidence>
<feature type="transmembrane region" description="Helical" evidence="6">
    <location>
        <begin position="283"/>
        <end position="304"/>
    </location>
</feature>
<feature type="compositionally biased region" description="Basic and acidic residues" evidence="5">
    <location>
        <begin position="121"/>
        <end position="135"/>
    </location>
</feature>
<dbReference type="EMBL" id="JANQDX010000006">
    <property type="protein sequence ID" value="KAL0922126.1"/>
    <property type="molecule type" value="Genomic_DNA"/>
</dbReference>
<dbReference type="Pfam" id="PF03110">
    <property type="entry name" value="SBP"/>
    <property type="match status" value="1"/>
</dbReference>
<evidence type="ECO:0000256" key="6">
    <source>
        <dbReference type="SAM" id="Phobius"/>
    </source>
</evidence>
<keyword evidence="3" id="KW-0862">Zinc</keyword>
<proteinExistence type="predicted"/>
<dbReference type="Proteomes" id="UP001552299">
    <property type="component" value="Unassembled WGS sequence"/>
</dbReference>
<keyword evidence="9" id="KW-1185">Reference proteome</keyword>
<dbReference type="AlphaFoldDB" id="A0ABD0VBZ5"/>
<organism evidence="8 9">
    <name type="scientific">Dendrobium thyrsiflorum</name>
    <name type="common">Pinecone-like raceme dendrobium</name>
    <name type="synonym">Orchid</name>
    <dbReference type="NCBI Taxonomy" id="117978"/>
    <lineage>
        <taxon>Eukaryota</taxon>
        <taxon>Viridiplantae</taxon>
        <taxon>Streptophyta</taxon>
        <taxon>Embryophyta</taxon>
        <taxon>Tracheophyta</taxon>
        <taxon>Spermatophyta</taxon>
        <taxon>Magnoliopsida</taxon>
        <taxon>Liliopsida</taxon>
        <taxon>Asparagales</taxon>
        <taxon>Orchidaceae</taxon>
        <taxon>Epidendroideae</taxon>
        <taxon>Malaxideae</taxon>
        <taxon>Dendrobiinae</taxon>
        <taxon>Dendrobium</taxon>
    </lineage>
</organism>
<keyword evidence="6" id="KW-0812">Transmembrane</keyword>
<feature type="transmembrane region" description="Helical" evidence="6">
    <location>
        <begin position="231"/>
        <end position="255"/>
    </location>
</feature>
<feature type="compositionally biased region" description="Low complexity" evidence="5">
    <location>
        <begin position="584"/>
        <end position="596"/>
    </location>
</feature>
<evidence type="ECO:0000256" key="5">
    <source>
        <dbReference type="SAM" id="MobiDB-lite"/>
    </source>
</evidence>
<name>A0ABD0VBZ5_DENTH</name>
<feature type="domain" description="SBP-type" evidence="7">
    <location>
        <begin position="502"/>
        <end position="580"/>
    </location>
</feature>
<keyword evidence="2 4" id="KW-0863">Zinc-finger</keyword>
<dbReference type="GO" id="GO:0008270">
    <property type="term" value="F:zinc ion binding"/>
    <property type="evidence" value="ECO:0007669"/>
    <property type="project" value="UniProtKB-KW"/>
</dbReference>
<dbReference type="PANTHER" id="PTHR31251:SF169">
    <property type="entry name" value="SQUAMOSA PROMOTER-BINDING-LIKE PROTEIN 8"/>
    <property type="match status" value="1"/>
</dbReference>
<feature type="region of interest" description="Disordered" evidence="5">
    <location>
        <begin position="570"/>
        <end position="614"/>
    </location>
</feature>
<dbReference type="PROSITE" id="PS51141">
    <property type="entry name" value="ZF_SBP"/>
    <property type="match status" value="1"/>
</dbReference>
<protein>
    <recommendedName>
        <fullName evidence="7">SBP-type domain-containing protein</fullName>
    </recommendedName>
</protein>
<gene>
    <name evidence="8" type="ORF">M5K25_006088</name>
</gene>
<evidence type="ECO:0000256" key="4">
    <source>
        <dbReference type="PROSITE-ProRule" id="PRU00470"/>
    </source>
</evidence>
<evidence type="ECO:0000256" key="3">
    <source>
        <dbReference type="ARBA" id="ARBA00022833"/>
    </source>
</evidence>
<keyword evidence="6" id="KW-0472">Membrane</keyword>
<accession>A0ABD0VBZ5</accession>
<dbReference type="InterPro" id="IPR036893">
    <property type="entry name" value="SBP_sf"/>
</dbReference>
<reference evidence="8 9" key="1">
    <citation type="journal article" date="2024" name="Plant Biotechnol. J.">
        <title>Dendrobium thyrsiflorum genome and its molecular insights into genes involved in important horticultural traits.</title>
        <authorList>
            <person name="Chen B."/>
            <person name="Wang J.Y."/>
            <person name="Zheng P.J."/>
            <person name="Li K.L."/>
            <person name="Liang Y.M."/>
            <person name="Chen X.F."/>
            <person name="Zhang C."/>
            <person name="Zhao X."/>
            <person name="He X."/>
            <person name="Zhang G.Q."/>
            <person name="Liu Z.J."/>
            <person name="Xu Q."/>
        </authorList>
    </citation>
    <scope>NUCLEOTIDE SEQUENCE [LARGE SCALE GENOMIC DNA]</scope>
    <source>
        <strain evidence="8">GZMU011</strain>
    </source>
</reference>
<evidence type="ECO:0000256" key="2">
    <source>
        <dbReference type="ARBA" id="ARBA00022771"/>
    </source>
</evidence>
<dbReference type="PANTHER" id="PTHR31251">
    <property type="entry name" value="SQUAMOSA PROMOTER-BINDING-LIKE PROTEIN 4"/>
    <property type="match status" value="1"/>
</dbReference>
<evidence type="ECO:0000313" key="8">
    <source>
        <dbReference type="EMBL" id="KAL0922126.1"/>
    </source>
</evidence>
<evidence type="ECO:0000256" key="1">
    <source>
        <dbReference type="ARBA" id="ARBA00022723"/>
    </source>
</evidence>
<dbReference type="InterPro" id="IPR044817">
    <property type="entry name" value="SBP-like"/>
</dbReference>
<sequence>MISRPYVARVLVELDVSKKHPKEVWLGSEINGYFHKVEFENLPIFCVHCKMHGHSMLEYFILHPSLRKHKESVKKSEGDKEEGLTTVSDTNVLEGEPGILRLPNNSEEGNIASGDGGDGDVGTHADTIDGNDGNKENVDEQMLAILKPDDPSIKSVFLENKFDKLLCSDFMPNTSNLQDMDPEGIIEDGELVASPLQVHVSSDSVSKEHSQKDQENSGMHNSICRQNIVELVFRLVAGYLVVIVGRVVCVGGWVLMGLLVLRVYVGWLVLSGMVLGCWRASSFLVCCLVVAGILALVVVVWNLGGNCSNSHGVAVGLKLALDRKWGEGGIPLTLGVAGLFSRCFLLDFAGISMFLLEVRLPILLGGMKCSGIEGSGSTHASQKQQLWDWDSSNTFSTTTHSLPFYTTHTIPTLLDAPPPSLFTINNPLPFYFPPPPPPPPPSTNIIPDYPRASGFFKLEDGLTGGFGGLAGARIGLNLGHRTYFSSVDHQLMLFGRSAHHQPPRCQAEGCRADLSGAKHYHRRHKVCDFHSKAPVVYFPGGVQQRFCQQCSRFHGLAEFDDTKRSCRKRLAEHNRRRRKPQAQPPAKGGSSSSAAPTIKAKEENKVTTGTKTSKQLSSIIKSNNTIAPILSSSNISLEGQQKKALTPFTSGSAALSLGGIGGSTTHEQQRVSTFMLAEEKASQYQQQFQGHFASPCSSSNTFFPHQNFFNEGTHSGGGSEMAHHNQSSILQLGQAMFEWDFI</sequence>
<evidence type="ECO:0000259" key="7">
    <source>
        <dbReference type="PROSITE" id="PS51141"/>
    </source>
</evidence>
<feature type="region of interest" description="Disordered" evidence="5">
    <location>
        <begin position="96"/>
        <end position="135"/>
    </location>
</feature>
<comment type="caution">
    <text evidence="8">The sequence shown here is derived from an EMBL/GenBank/DDBJ whole genome shotgun (WGS) entry which is preliminary data.</text>
</comment>
<dbReference type="SUPFAM" id="SSF103612">
    <property type="entry name" value="SBT domain"/>
    <property type="match status" value="1"/>
</dbReference>
<keyword evidence="6" id="KW-1133">Transmembrane helix</keyword>
<dbReference type="InterPro" id="IPR004333">
    <property type="entry name" value="SBP_dom"/>
</dbReference>
<keyword evidence="1" id="KW-0479">Metal-binding</keyword>